<evidence type="ECO:0000256" key="2">
    <source>
        <dbReference type="ARBA" id="ARBA00022763"/>
    </source>
</evidence>
<keyword evidence="3" id="KW-0233">DNA recombination</keyword>
<dbReference type="InterPro" id="IPR042525">
    <property type="entry name" value="Rad52_Rad59_Rad22_sf"/>
</dbReference>
<name>A0A6M3LL51_9ZZZZ</name>
<dbReference type="PANTHER" id="PTHR12132:SF1">
    <property type="entry name" value="DNA REPAIR PROTEIN RAD52 HOMOLOG"/>
    <property type="match status" value="1"/>
</dbReference>
<evidence type="ECO:0000256" key="1">
    <source>
        <dbReference type="ARBA" id="ARBA00006638"/>
    </source>
</evidence>
<organism evidence="5">
    <name type="scientific">viral metagenome</name>
    <dbReference type="NCBI Taxonomy" id="1070528"/>
    <lineage>
        <taxon>unclassified sequences</taxon>
        <taxon>metagenomes</taxon>
        <taxon>organismal metagenomes</taxon>
    </lineage>
</organism>
<reference evidence="5" key="1">
    <citation type="submission" date="2020-03" db="EMBL/GenBank/DDBJ databases">
        <title>The deep terrestrial virosphere.</title>
        <authorList>
            <person name="Holmfeldt K."/>
            <person name="Nilsson E."/>
            <person name="Simone D."/>
            <person name="Lopez-Fernandez M."/>
            <person name="Wu X."/>
            <person name="de Brujin I."/>
            <person name="Lundin D."/>
            <person name="Andersson A."/>
            <person name="Bertilsson S."/>
            <person name="Dopson M."/>
        </authorList>
    </citation>
    <scope>NUCLEOTIDE SEQUENCE</scope>
    <source>
        <strain evidence="5">MM415B04950</strain>
    </source>
</reference>
<keyword evidence="2" id="KW-0227">DNA damage</keyword>
<dbReference type="SUPFAM" id="SSF54768">
    <property type="entry name" value="dsRNA-binding domain-like"/>
    <property type="match status" value="1"/>
</dbReference>
<dbReference type="AlphaFoldDB" id="A0A6M3LL51"/>
<evidence type="ECO:0000256" key="4">
    <source>
        <dbReference type="ARBA" id="ARBA00023204"/>
    </source>
</evidence>
<accession>A0A6M3LL51</accession>
<dbReference type="GO" id="GO:0000724">
    <property type="term" value="P:double-strand break repair via homologous recombination"/>
    <property type="evidence" value="ECO:0007669"/>
    <property type="project" value="TreeGrafter"/>
</dbReference>
<evidence type="ECO:0000256" key="3">
    <source>
        <dbReference type="ARBA" id="ARBA00023172"/>
    </source>
</evidence>
<protein>
    <submittedName>
        <fullName evidence="5">Putative Rad52/22 double-strand break repair protein</fullName>
    </submittedName>
</protein>
<comment type="similarity">
    <text evidence="1">Belongs to the RAD52 family.</text>
</comment>
<dbReference type="GO" id="GO:0005634">
    <property type="term" value="C:nucleus"/>
    <property type="evidence" value="ECO:0007669"/>
    <property type="project" value="TreeGrafter"/>
</dbReference>
<dbReference type="EMBL" id="MT143367">
    <property type="protein sequence ID" value="QJA96056.1"/>
    <property type="molecule type" value="Genomic_DNA"/>
</dbReference>
<dbReference type="Gene3D" id="3.30.390.80">
    <property type="entry name" value="DNA repair protein Rad52/59/22"/>
    <property type="match status" value="1"/>
</dbReference>
<evidence type="ECO:0000313" key="5">
    <source>
        <dbReference type="EMBL" id="QJA96056.1"/>
    </source>
</evidence>
<dbReference type="InterPro" id="IPR007232">
    <property type="entry name" value="Rad52_Rad59_Rad22"/>
</dbReference>
<dbReference type="Pfam" id="PF04098">
    <property type="entry name" value="Rad52_Rad22"/>
    <property type="match status" value="1"/>
</dbReference>
<sequence length="214" mass="23523">MFTPEQIAALEAPLNKANVKTRKQANIELSYVEAWHAIAEANRIFGFDAWNRETVDLRQLGDVRTVNNKFRVGYSARVRITVHTDGRTIVREGCGFGSGIDNDADQAHESALKEAESDAMKRALMTFGNPFGLALYDKTQANVVVEPHPRSAAVVAGEASLIMCRTAADFDEWGSKNKSALENMTPEDRAHLVAMWKRGKADAAKSDPFAQEAA</sequence>
<dbReference type="PANTHER" id="PTHR12132">
    <property type="entry name" value="DNA REPAIR AND RECOMBINATION PROTEIN RAD52, RAD59"/>
    <property type="match status" value="1"/>
</dbReference>
<proteinExistence type="inferred from homology"/>
<gene>
    <name evidence="5" type="ORF">MM415B04950_0001</name>
</gene>
<dbReference type="InterPro" id="IPR041247">
    <property type="entry name" value="Rad52_fam"/>
</dbReference>
<dbReference type="GO" id="GO:0006312">
    <property type="term" value="P:mitotic recombination"/>
    <property type="evidence" value="ECO:0007669"/>
    <property type="project" value="TreeGrafter"/>
</dbReference>
<dbReference type="GO" id="GO:0045002">
    <property type="term" value="P:double-strand break repair via single-strand annealing"/>
    <property type="evidence" value="ECO:0007669"/>
    <property type="project" value="TreeGrafter"/>
</dbReference>
<keyword evidence="4" id="KW-0234">DNA repair</keyword>